<dbReference type="PANTHER" id="PTHR24201">
    <property type="entry name" value="ANK_REP_REGION DOMAIN-CONTAINING PROTEIN"/>
    <property type="match status" value="1"/>
</dbReference>
<keyword evidence="1" id="KW-0677">Repeat</keyword>
<organism evidence="3 4">
    <name type="scientific">Polyangium spumosum</name>
    <dbReference type="NCBI Taxonomy" id="889282"/>
    <lineage>
        <taxon>Bacteria</taxon>
        <taxon>Pseudomonadati</taxon>
        <taxon>Myxococcota</taxon>
        <taxon>Polyangia</taxon>
        <taxon>Polyangiales</taxon>
        <taxon>Polyangiaceae</taxon>
        <taxon>Polyangium</taxon>
    </lineage>
</organism>
<sequence length="234" mass="25333">MKDVERFAAGLEGIFAPRPPVPPANEVFPSERLREAAAAAERGDVATLRALVERGADLDEVAPSGVNLLMYEIVARNETAVRALLAAGANPNVLTKIGTSPMLVGATSPDPRFLVLLLDNGGDPNLKNEKEVPLAHQALNFGQWQNLGILFDRGVPVDVKNKMEQTPALRLAYLNQYEGVDKLLERGADPDAKDQVGLSVRKLAEKPVPAADSPLEAWRRKVAERLGIPVDQPR</sequence>
<dbReference type="InterPro" id="IPR036770">
    <property type="entry name" value="Ankyrin_rpt-contain_sf"/>
</dbReference>
<comment type="caution">
    <text evidence="3">The sequence shown here is derived from an EMBL/GenBank/DDBJ whole genome shotgun (WGS) entry which is preliminary data.</text>
</comment>
<evidence type="ECO:0000313" key="3">
    <source>
        <dbReference type="EMBL" id="MRG90723.1"/>
    </source>
</evidence>
<dbReference type="InterPro" id="IPR050776">
    <property type="entry name" value="Ank_Repeat/CDKN_Inhibitor"/>
</dbReference>
<evidence type="ECO:0000313" key="4">
    <source>
        <dbReference type="Proteomes" id="UP000440224"/>
    </source>
</evidence>
<dbReference type="PANTHER" id="PTHR24201:SF15">
    <property type="entry name" value="ANKYRIN REPEAT DOMAIN-CONTAINING PROTEIN 66"/>
    <property type="match status" value="1"/>
</dbReference>
<reference evidence="3 4" key="1">
    <citation type="submission" date="2019-10" db="EMBL/GenBank/DDBJ databases">
        <title>A soil myxobacterium in the family Polyangiaceae.</title>
        <authorList>
            <person name="Li Y."/>
            <person name="Wang J."/>
        </authorList>
    </citation>
    <scope>NUCLEOTIDE SEQUENCE [LARGE SCALE GENOMIC DNA]</scope>
    <source>
        <strain evidence="3 4">DSM 14734</strain>
    </source>
</reference>
<proteinExistence type="predicted"/>
<dbReference type="InterPro" id="IPR002110">
    <property type="entry name" value="Ankyrin_rpt"/>
</dbReference>
<dbReference type="OrthoDB" id="5501697at2"/>
<keyword evidence="2" id="KW-0040">ANK repeat</keyword>
<evidence type="ECO:0000256" key="1">
    <source>
        <dbReference type="ARBA" id="ARBA00022737"/>
    </source>
</evidence>
<dbReference type="Gene3D" id="1.25.40.20">
    <property type="entry name" value="Ankyrin repeat-containing domain"/>
    <property type="match status" value="1"/>
</dbReference>
<dbReference type="SMART" id="SM00248">
    <property type="entry name" value="ANK"/>
    <property type="match status" value="4"/>
</dbReference>
<keyword evidence="4" id="KW-1185">Reference proteome</keyword>
<dbReference type="RefSeq" id="WP_153817607.1">
    <property type="nucleotide sequence ID" value="NZ_WJIE01000001.1"/>
</dbReference>
<gene>
    <name evidence="3" type="ORF">GF068_02110</name>
</gene>
<evidence type="ECO:0000256" key="2">
    <source>
        <dbReference type="ARBA" id="ARBA00023043"/>
    </source>
</evidence>
<accession>A0A6N7PF96</accession>
<protein>
    <submittedName>
        <fullName evidence="3">Uncharacterized protein</fullName>
    </submittedName>
</protein>
<dbReference type="EMBL" id="WJIE01000001">
    <property type="protein sequence ID" value="MRG90723.1"/>
    <property type="molecule type" value="Genomic_DNA"/>
</dbReference>
<name>A0A6N7PF96_9BACT</name>
<dbReference type="SUPFAM" id="SSF48403">
    <property type="entry name" value="Ankyrin repeat"/>
    <property type="match status" value="1"/>
</dbReference>
<dbReference type="AlphaFoldDB" id="A0A6N7PF96"/>
<dbReference type="Proteomes" id="UP000440224">
    <property type="component" value="Unassembled WGS sequence"/>
</dbReference>